<dbReference type="PRINTS" id="PR00598">
    <property type="entry name" value="HTHMARR"/>
</dbReference>
<name>A0A7Y9ZF86_9ACTN</name>
<dbReference type="GO" id="GO:0003700">
    <property type="term" value="F:DNA-binding transcription factor activity"/>
    <property type="evidence" value="ECO:0007669"/>
    <property type="project" value="InterPro"/>
</dbReference>
<keyword evidence="2 5" id="KW-0238">DNA-binding</keyword>
<proteinExistence type="predicted"/>
<dbReference type="Pfam" id="PF01047">
    <property type="entry name" value="MarR"/>
    <property type="match status" value="1"/>
</dbReference>
<feature type="domain" description="HTH marR-type" evidence="4">
    <location>
        <begin position="27"/>
        <end position="160"/>
    </location>
</feature>
<evidence type="ECO:0000256" key="1">
    <source>
        <dbReference type="ARBA" id="ARBA00023015"/>
    </source>
</evidence>
<dbReference type="InterPro" id="IPR000835">
    <property type="entry name" value="HTH_MarR-typ"/>
</dbReference>
<gene>
    <name evidence="5" type="ORF">BJ993_001412</name>
</gene>
<comment type="caution">
    <text evidence="5">The sequence shown here is derived from an EMBL/GenBank/DDBJ whole genome shotgun (WGS) entry which is preliminary data.</text>
</comment>
<accession>A0A7Y9ZF86</accession>
<dbReference type="PANTHER" id="PTHR33164">
    <property type="entry name" value="TRANSCRIPTIONAL REGULATOR, MARR FAMILY"/>
    <property type="match status" value="1"/>
</dbReference>
<organism evidence="5 6">
    <name type="scientific">Nocardioides aromaticivorans</name>
    <dbReference type="NCBI Taxonomy" id="200618"/>
    <lineage>
        <taxon>Bacteria</taxon>
        <taxon>Bacillati</taxon>
        <taxon>Actinomycetota</taxon>
        <taxon>Actinomycetes</taxon>
        <taxon>Propionibacteriales</taxon>
        <taxon>Nocardioidaceae</taxon>
        <taxon>Nocardioides</taxon>
    </lineage>
</organism>
<dbReference type="AlphaFoldDB" id="A0A7Y9ZF86"/>
<dbReference type="InterPro" id="IPR036390">
    <property type="entry name" value="WH_DNA-bd_sf"/>
</dbReference>
<dbReference type="SUPFAM" id="SSF46785">
    <property type="entry name" value="Winged helix' DNA-binding domain"/>
    <property type="match status" value="1"/>
</dbReference>
<evidence type="ECO:0000313" key="5">
    <source>
        <dbReference type="EMBL" id="NYI44332.1"/>
    </source>
</evidence>
<evidence type="ECO:0000313" key="6">
    <source>
        <dbReference type="Proteomes" id="UP000562045"/>
    </source>
</evidence>
<dbReference type="InterPro" id="IPR023187">
    <property type="entry name" value="Tscrpt_reg_MarR-type_CS"/>
</dbReference>
<keyword evidence="1" id="KW-0805">Transcription regulation</keyword>
<keyword evidence="3" id="KW-0804">Transcription</keyword>
<dbReference type="GO" id="GO:0006950">
    <property type="term" value="P:response to stress"/>
    <property type="evidence" value="ECO:0007669"/>
    <property type="project" value="TreeGrafter"/>
</dbReference>
<dbReference type="InterPro" id="IPR039422">
    <property type="entry name" value="MarR/SlyA-like"/>
</dbReference>
<evidence type="ECO:0000256" key="2">
    <source>
        <dbReference type="ARBA" id="ARBA00023125"/>
    </source>
</evidence>
<dbReference type="GO" id="GO:0003677">
    <property type="term" value="F:DNA binding"/>
    <property type="evidence" value="ECO:0007669"/>
    <property type="project" value="UniProtKB-KW"/>
</dbReference>
<reference evidence="5 6" key="1">
    <citation type="submission" date="2020-07" db="EMBL/GenBank/DDBJ databases">
        <title>Sequencing the genomes of 1000 actinobacteria strains.</title>
        <authorList>
            <person name="Klenk H.-P."/>
        </authorList>
    </citation>
    <scope>NUCLEOTIDE SEQUENCE [LARGE SCALE GENOMIC DNA]</scope>
    <source>
        <strain evidence="5 6">DSM 15131</strain>
    </source>
</reference>
<dbReference type="EMBL" id="JACBZM010000001">
    <property type="protein sequence ID" value="NYI44332.1"/>
    <property type="molecule type" value="Genomic_DNA"/>
</dbReference>
<dbReference type="PROSITE" id="PS50995">
    <property type="entry name" value="HTH_MARR_2"/>
    <property type="match status" value="1"/>
</dbReference>
<dbReference type="PANTHER" id="PTHR33164:SF101">
    <property type="entry name" value="TRANSCRIPTIONAL REPRESSOR MPRA"/>
    <property type="match status" value="1"/>
</dbReference>
<evidence type="ECO:0000259" key="4">
    <source>
        <dbReference type="PROSITE" id="PS50995"/>
    </source>
</evidence>
<evidence type="ECO:0000256" key="3">
    <source>
        <dbReference type="ARBA" id="ARBA00023163"/>
    </source>
</evidence>
<dbReference type="Proteomes" id="UP000562045">
    <property type="component" value="Unassembled WGS sequence"/>
</dbReference>
<dbReference type="SMART" id="SM00347">
    <property type="entry name" value="HTH_MARR"/>
    <property type="match status" value="1"/>
</dbReference>
<dbReference type="RefSeq" id="WP_179648222.1">
    <property type="nucleotide sequence ID" value="NZ_JACBZM010000001.1"/>
</dbReference>
<dbReference type="InterPro" id="IPR036388">
    <property type="entry name" value="WH-like_DNA-bd_sf"/>
</dbReference>
<sequence length="167" mass="18630">MSEPRLPFDPIDRAGDLWEEHFGDATAMRLATSVMRVQQLMIGALDAALKPFGLTFSRYEVLVLLHFSRSGSLPLSKIGERLMVHPTSVTSAIDRLEAQGFVERVPDEADRRRTLARLTPSGRSTVKKATEAVSAIDFAITGLTDRQQADTYQLLRRVRRSSGDFPE</sequence>
<protein>
    <submittedName>
        <fullName evidence="5">DNA-binding MarR family transcriptional regulator</fullName>
    </submittedName>
</protein>
<dbReference type="Gene3D" id="1.10.10.10">
    <property type="entry name" value="Winged helix-like DNA-binding domain superfamily/Winged helix DNA-binding domain"/>
    <property type="match status" value="1"/>
</dbReference>
<dbReference type="PROSITE" id="PS01117">
    <property type="entry name" value="HTH_MARR_1"/>
    <property type="match status" value="1"/>
</dbReference>